<reference evidence="1 2" key="1">
    <citation type="submission" date="2011-12" db="EMBL/GenBank/DDBJ databases">
        <title>Whole genome shotgun sequence of Gordonia effusa NBRC 100432.</title>
        <authorList>
            <person name="Yoshida I."/>
            <person name="Takarada H."/>
            <person name="Hosoyama A."/>
            <person name="Tsuchikane K."/>
            <person name="Katsumata H."/>
            <person name="Yamazaki S."/>
            <person name="Fujita N."/>
        </authorList>
    </citation>
    <scope>NUCLEOTIDE SEQUENCE [LARGE SCALE GENOMIC DNA]</scope>
    <source>
        <strain evidence="1 2">NBRC 100432</strain>
    </source>
</reference>
<protein>
    <submittedName>
        <fullName evidence="1">Putative oxidoreductase</fullName>
    </submittedName>
</protein>
<dbReference type="Proteomes" id="UP000035034">
    <property type="component" value="Unassembled WGS sequence"/>
</dbReference>
<organism evidence="1 2">
    <name type="scientific">Gordonia effusa NBRC 100432</name>
    <dbReference type="NCBI Taxonomy" id="1077974"/>
    <lineage>
        <taxon>Bacteria</taxon>
        <taxon>Bacillati</taxon>
        <taxon>Actinomycetota</taxon>
        <taxon>Actinomycetes</taxon>
        <taxon>Mycobacteriales</taxon>
        <taxon>Gordoniaceae</taxon>
        <taxon>Gordonia</taxon>
    </lineage>
</organism>
<gene>
    <name evidence="1" type="ORF">GOEFS_058_00010</name>
</gene>
<name>H0R0D9_9ACTN</name>
<keyword evidence="2" id="KW-1185">Reference proteome</keyword>
<dbReference type="PANTHER" id="PTHR42877">
    <property type="entry name" value="L-ORNITHINE N(5)-MONOOXYGENASE-RELATED"/>
    <property type="match status" value="1"/>
</dbReference>
<sequence length="126" mass="13849">MSPDTPQYEVAIVGAGFGGLGAAIRLQRIGVNNIVIYEKHDGVGGCWWANTYPGVAVDVPSLVYSFSFDQRTDWSRVFAPGAELKNYAQDLVDKYGLASKLRLSTGCKGADWDEENHMWHVHSEDG</sequence>
<dbReference type="SUPFAM" id="SSF51905">
    <property type="entry name" value="FAD/NAD(P)-binding domain"/>
    <property type="match status" value="1"/>
</dbReference>
<accession>H0R0D9</accession>
<dbReference type="AlphaFoldDB" id="H0R0D9"/>
<evidence type="ECO:0000313" key="1">
    <source>
        <dbReference type="EMBL" id="GAB18540.1"/>
    </source>
</evidence>
<dbReference type="STRING" id="1077974.GOEFS_058_00010"/>
<dbReference type="RefSeq" id="WP_007317877.1">
    <property type="nucleotide sequence ID" value="NZ_BAEH01000058.1"/>
</dbReference>
<comment type="caution">
    <text evidence="1">The sequence shown here is derived from an EMBL/GenBank/DDBJ whole genome shotgun (WGS) entry which is preliminary data.</text>
</comment>
<feature type="non-terminal residue" evidence="1">
    <location>
        <position position="126"/>
    </location>
</feature>
<dbReference type="PRINTS" id="PR00419">
    <property type="entry name" value="ADXRDTASE"/>
</dbReference>
<dbReference type="PANTHER" id="PTHR42877:SF5">
    <property type="entry name" value="L-ORNITHINE N(5)-MONOOXYGENASE-RELATED"/>
    <property type="match status" value="1"/>
</dbReference>
<proteinExistence type="predicted"/>
<dbReference type="eggNOG" id="COG2072">
    <property type="taxonomic scope" value="Bacteria"/>
</dbReference>
<dbReference type="InterPro" id="IPR036188">
    <property type="entry name" value="FAD/NAD-bd_sf"/>
</dbReference>
<dbReference type="Pfam" id="PF13450">
    <property type="entry name" value="NAD_binding_8"/>
    <property type="match status" value="1"/>
</dbReference>
<evidence type="ECO:0000313" key="2">
    <source>
        <dbReference type="Proteomes" id="UP000035034"/>
    </source>
</evidence>
<dbReference type="Gene3D" id="3.50.50.60">
    <property type="entry name" value="FAD/NAD(P)-binding domain"/>
    <property type="match status" value="1"/>
</dbReference>
<dbReference type="OrthoDB" id="4496350at2"/>
<dbReference type="EMBL" id="BAEH01000058">
    <property type="protein sequence ID" value="GAB18540.1"/>
    <property type="molecule type" value="Genomic_DNA"/>
</dbReference>
<dbReference type="InterPro" id="IPR051209">
    <property type="entry name" value="FAD-bind_Monooxygenase_sf"/>
</dbReference>